<dbReference type="EMBL" id="KZ821688">
    <property type="protein sequence ID" value="PYH83672.1"/>
    <property type="molecule type" value="Genomic_DNA"/>
</dbReference>
<dbReference type="Pfam" id="PF03127">
    <property type="entry name" value="GAT"/>
    <property type="match status" value="1"/>
</dbReference>
<dbReference type="SUPFAM" id="SSF89009">
    <property type="entry name" value="GAT-like domain"/>
    <property type="match status" value="1"/>
</dbReference>
<feature type="region of interest" description="Disordered" evidence="1">
    <location>
        <begin position="1"/>
        <end position="27"/>
    </location>
</feature>
<dbReference type="CDD" id="cd21383">
    <property type="entry name" value="GAT_GGA_Tom1-like"/>
    <property type="match status" value="1"/>
</dbReference>
<dbReference type="GO" id="GO:0035091">
    <property type="term" value="F:phosphatidylinositol binding"/>
    <property type="evidence" value="ECO:0007669"/>
    <property type="project" value="InterPro"/>
</dbReference>
<dbReference type="InterPro" id="IPR038425">
    <property type="entry name" value="GAT_sf"/>
</dbReference>
<dbReference type="PROSITE" id="PS50909">
    <property type="entry name" value="GAT"/>
    <property type="match status" value="1"/>
</dbReference>
<dbReference type="OrthoDB" id="5393057at2759"/>
<dbReference type="Gene3D" id="1.20.58.160">
    <property type="match status" value="1"/>
</dbReference>
<evidence type="ECO:0000313" key="4">
    <source>
        <dbReference type="Proteomes" id="UP000248340"/>
    </source>
</evidence>
<feature type="compositionally biased region" description="Low complexity" evidence="1">
    <location>
        <begin position="399"/>
        <end position="409"/>
    </location>
</feature>
<dbReference type="Proteomes" id="UP000248340">
    <property type="component" value="Unassembled WGS sequence"/>
</dbReference>
<dbReference type="InterPro" id="IPR008942">
    <property type="entry name" value="ENTH_VHS"/>
</dbReference>
<name>A0A319DXM8_9EURO</name>
<protein>
    <recommendedName>
        <fullName evidence="2">GAT domain-containing protein</fullName>
    </recommendedName>
</protein>
<feature type="domain" description="GAT" evidence="2">
    <location>
        <begin position="253"/>
        <end position="342"/>
    </location>
</feature>
<reference evidence="3 4" key="1">
    <citation type="submission" date="2016-12" db="EMBL/GenBank/DDBJ databases">
        <title>The genomes of Aspergillus section Nigri reveals drivers in fungal speciation.</title>
        <authorList>
            <consortium name="DOE Joint Genome Institute"/>
            <person name="Vesth T.C."/>
            <person name="Nybo J."/>
            <person name="Theobald S."/>
            <person name="Brandl J."/>
            <person name="Frisvad J.C."/>
            <person name="Nielsen K.F."/>
            <person name="Lyhne E.K."/>
            <person name="Kogle M.E."/>
            <person name="Kuo A."/>
            <person name="Riley R."/>
            <person name="Clum A."/>
            <person name="Nolan M."/>
            <person name="Lipzen A."/>
            <person name="Salamov A."/>
            <person name="Henrissat B."/>
            <person name="Wiebenga A."/>
            <person name="De Vries R.P."/>
            <person name="Grigoriev I.V."/>
            <person name="Mortensen U.H."/>
            <person name="Andersen M.R."/>
            <person name="Baker S.E."/>
        </authorList>
    </citation>
    <scope>NUCLEOTIDE SEQUENCE [LARGE SCALE GENOMIC DNA]</scope>
    <source>
        <strain evidence="3 4">CBS 121591</strain>
    </source>
</reference>
<sequence>MKRIFNSISKRTSPTRPSLATTTTYPEDSPEGIILREVVGSIPWFSPGSPLQKHNRILRRRCEQCCTSFFPRVSQSRHRNARISPPATEALIPCVQGNEYVHLPGIVENAESSPNAAREAALLICKILSQPSKQPTHVQYNAIMLIRILADNPGHTFSRNIDSKFVATIKDLYKQGRDHRVHSFLRETLDALELQRSWDEDLKLLLQMWSAEKAKNNSSRPNGLRASRSSSQVRAPLLSQSHFDPPRQQNTLPQPEELAERISEAKTSAKLLTQFVQSTPLAELLENDLITEFSDRCRTASRVIQNYIHATNPAPDEDTLLTLIQTNDEVTVALSNHQHALLRARRSQGPSGSQSPATSSNNETAASGAVQPHAAPPVPPREPQRTFLPSSASEPVMPGPSGSSSNNGGWNDQRSGGSEDQDPFADRHTTTTAGPSTYGEPRLDGPSSDWWKEAQQRPGQHS</sequence>
<evidence type="ECO:0000256" key="1">
    <source>
        <dbReference type="SAM" id="MobiDB-lite"/>
    </source>
</evidence>
<dbReference type="AlphaFoldDB" id="A0A319DXM8"/>
<gene>
    <name evidence="3" type="ORF">BO82DRAFT_363238</name>
</gene>
<accession>A0A319DXM8</accession>
<feature type="compositionally biased region" description="Polar residues" evidence="1">
    <location>
        <begin position="1"/>
        <end position="26"/>
    </location>
</feature>
<dbReference type="GeneID" id="37139631"/>
<dbReference type="Gene3D" id="1.25.40.90">
    <property type="match status" value="1"/>
</dbReference>
<dbReference type="RefSeq" id="XP_025493872.1">
    <property type="nucleotide sequence ID" value="XM_025636890.1"/>
</dbReference>
<evidence type="ECO:0000313" key="3">
    <source>
        <dbReference type="EMBL" id="PYH83672.1"/>
    </source>
</evidence>
<proteinExistence type="predicted"/>
<feature type="region of interest" description="Disordered" evidence="1">
    <location>
        <begin position="342"/>
        <end position="462"/>
    </location>
</feature>
<organism evidence="3 4">
    <name type="scientific">Aspergillus uvarum CBS 121591</name>
    <dbReference type="NCBI Taxonomy" id="1448315"/>
    <lineage>
        <taxon>Eukaryota</taxon>
        <taxon>Fungi</taxon>
        <taxon>Dikarya</taxon>
        <taxon>Ascomycota</taxon>
        <taxon>Pezizomycotina</taxon>
        <taxon>Eurotiomycetes</taxon>
        <taxon>Eurotiomycetidae</taxon>
        <taxon>Eurotiales</taxon>
        <taxon>Aspergillaceae</taxon>
        <taxon>Aspergillus</taxon>
        <taxon>Aspergillus subgen. Circumdati</taxon>
    </lineage>
</organism>
<dbReference type="STRING" id="1448315.A0A319DXM8"/>
<dbReference type="GO" id="GO:0043130">
    <property type="term" value="F:ubiquitin binding"/>
    <property type="evidence" value="ECO:0007669"/>
    <property type="project" value="InterPro"/>
</dbReference>
<keyword evidence="4" id="KW-1185">Reference proteome</keyword>
<feature type="compositionally biased region" description="Polar residues" evidence="1">
    <location>
        <begin position="348"/>
        <end position="365"/>
    </location>
</feature>
<dbReference type="SUPFAM" id="SSF48464">
    <property type="entry name" value="ENTH/VHS domain"/>
    <property type="match status" value="1"/>
</dbReference>
<evidence type="ECO:0000259" key="2">
    <source>
        <dbReference type="PROSITE" id="PS50909"/>
    </source>
</evidence>
<dbReference type="InterPro" id="IPR004152">
    <property type="entry name" value="GAT_dom"/>
</dbReference>
<dbReference type="VEuPathDB" id="FungiDB:BO82DRAFT_363238"/>